<feature type="transmembrane region" description="Helical" evidence="1">
    <location>
        <begin position="12"/>
        <end position="30"/>
    </location>
</feature>
<organism evidence="2 3">
    <name type="scientific">Mycena albidolilacea</name>
    <dbReference type="NCBI Taxonomy" id="1033008"/>
    <lineage>
        <taxon>Eukaryota</taxon>
        <taxon>Fungi</taxon>
        <taxon>Dikarya</taxon>
        <taxon>Basidiomycota</taxon>
        <taxon>Agaricomycotina</taxon>
        <taxon>Agaricomycetes</taxon>
        <taxon>Agaricomycetidae</taxon>
        <taxon>Agaricales</taxon>
        <taxon>Marasmiineae</taxon>
        <taxon>Mycenaceae</taxon>
        <taxon>Mycena</taxon>
    </lineage>
</organism>
<accession>A0AAD7ETR5</accession>
<reference evidence="2" key="1">
    <citation type="submission" date="2023-03" db="EMBL/GenBank/DDBJ databases">
        <title>Massive genome expansion in bonnet fungi (Mycena s.s.) driven by repeated elements and novel gene families across ecological guilds.</title>
        <authorList>
            <consortium name="Lawrence Berkeley National Laboratory"/>
            <person name="Harder C.B."/>
            <person name="Miyauchi S."/>
            <person name="Viragh M."/>
            <person name="Kuo A."/>
            <person name="Thoen E."/>
            <person name="Andreopoulos B."/>
            <person name="Lu D."/>
            <person name="Skrede I."/>
            <person name="Drula E."/>
            <person name="Henrissat B."/>
            <person name="Morin E."/>
            <person name="Kohler A."/>
            <person name="Barry K."/>
            <person name="LaButti K."/>
            <person name="Morin E."/>
            <person name="Salamov A."/>
            <person name="Lipzen A."/>
            <person name="Mereny Z."/>
            <person name="Hegedus B."/>
            <person name="Baldrian P."/>
            <person name="Stursova M."/>
            <person name="Weitz H."/>
            <person name="Taylor A."/>
            <person name="Grigoriev I.V."/>
            <person name="Nagy L.G."/>
            <person name="Martin F."/>
            <person name="Kauserud H."/>
        </authorList>
    </citation>
    <scope>NUCLEOTIDE SEQUENCE</scope>
    <source>
        <strain evidence="2">CBHHK002</strain>
    </source>
</reference>
<gene>
    <name evidence="2" type="ORF">DFH08DRAFT_958951</name>
</gene>
<keyword evidence="1" id="KW-0812">Transmembrane</keyword>
<sequence>MALEALGDDILLQVLLICDVYTALSVSLVNKPLRRIALAKQLWLSLLQDLGSVGALDLPEKTGLERCSTTELVNHVRRGIVGPAAWLPGSSPSHTAPCRQVTFDAGVDVEDLIDMHILRGGYSRYVLLRTRERLHVYEFAKGRRIWSCVTDYRTTTWSMDLPATTNVLRVLLLPVHHSGPHDITIRDVDLISGQSTEIFSLELVTGLERWMPRILGDFFVFALQPSNPVMMFFLLVNWRTEEYVVLNSAGRSYSTVGGFIA</sequence>
<dbReference type="EMBL" id="JARIHO010000015">
    <property type="protein sequence ID" value="KAJ7350021.1"/>
    <property type="molecule type" value="Genomic_DNA"/>
</dbReference>
<protein>
    <recommendedName>
        <fullName evidence="4">F-box domain-containing protein</fullName>
    </recommendedName>
</protein>
<evidence type="ECO:0000256" key="1">
    <source>
        <dbReference type="SAM" id="Phobius"/>
    </source>
</evidence>
<name>A0AAD7ETR5_9AGAR</name>
<evidence type="ECO:0008006" key="4">
    <source>
        <dbReference type="Google" id="ProtNLM"/>
    </source>
</evidence>
<dbReference type="InterPro" id="IPR036047">
    <property type="entry name" value="F-box-like_dom_sf"/>
</dbReference>
<evidence type="ECO:0000313" key="3">
    <source>
        <dbReference type="Proteomes" id="UP001218218"/>
    </source>
</evidence>
<keyword evidence="1" id="KW-0472">Membrane</keyword>
<keyword evidence="1" id="KW-1133">Transmembrane helix</keyword>
<dbReference type="Proteomes" id="UP001218218">
    <property type="component" value="Unassembled WGS sequence"/>
</dbReference>
<dbReference type="SUPFAM" id="SSF81383">
    <property type="entry name" value="F-box domain"/>
    <property type="match status" value="1"/>
</dbReference>
<proteinExistence type="predicted"/>
<evidence type="ECO:0000313" key="2">
    <source>
        <dbReference type="EMBL" id="KAJ7350021.1"/>
    </source>
</evidence>
<comment type="caution">
    <text evidence="2">The sequence shown here is derived from an EMBL/GenBank/DDBJ whole genome shotgun (WGS) entry which is preliminary data.</text>
</comment>
<dbReference type="AlphaFoldDB" id="A0AAD7ETR5"/>
<keyword evidence="3" id="KW-1185">Reference proteome</keyword>